<organism evidence="7 8">
    <name type="scientific">Pseudodesulfovibrio profundus</name>
    <dbReference type="NCBI Taxonomy" id="57320"/>
    <lineage>
        <taxon>Bacteria</taxon>
        <taxon>Pseudomonadati</taxon>
        <taxon>Thermodesulfobacteriota</taxon>
        <taxon>Desulfovibrionia</taxon>
        <taxon>Desulfovibrionales</taxon>
        <taxon>Desulfovibrionaceae</taxon>
    </lineage>
</organism>
<dbReference type="KEGG" id="pprf:DPRO_1767"/>
<dbReference type="AlphaFoldDB" id="A0A2C8F8D3"/>
<keyword evidence="3" id="KW-0807">Transducer</keyword>
<dbReference type="GO" id="GO:0007165">
    <property type="term" value="P:signal transduction"/>
    <property type="evidence" value="ECO:0007669"/>
    <property type="project" value="UniProtKB-KW"/>
</dbReference>
<feature type="domain" description="Methyl-accepting transducer" evidence="5">
    <location>
        <begin position="421"/>
        <end position="578"/>
    </location>
</feature>
<evidence type="ECO:0008006" key="9">
    <source>
        <dbReference type="Google" id="ProtNLM"/>
    </source>
</evidence>
<name>A0A2C8F8D3_9BACT</name>
<protein>
    <recommendedName>
        <fullName evidence="9">Methyl-accepting chemotaxis sensory transducer</fullName>
    </recommendedName>
</protein>
<dbReference type="EMBL" id="LT907975">
    <property type="protein sequence ID" value="SOB58667.1"/>
    <property type="molecule type" value="Genomic_DNA"/>
</dbReference>
<evidence type="ECO:0000256" key="4">
    <source>
        <dbReference type="SAM" id="Phobius"/>
    </source>
</evidence>
<dbReference type="PRINTS" id="PR00260">
    <property type="entry name" value="CHEMTRNSDUCR"/>
</dbReference>
<dbReference type="SMART" id="SM00304">
    <property type="entry name" value="HAMP"/>
    <property type="match status" value="1"/>
</dbReference>
<dbReference type="PANTHER" id="PTHR43531:SF11">
    <property type="entry name" value="METHYL-ACCEPTING CHEMOTAXIS PROTEIN 3"/>
    <property type="match status" value="1"/>
</dbReference>
<dbReference type="PANTHER" id="PTHR43531">
    <property type="entry name" value="PROTEIN ICFG"/>
    <property type="match status" value="1"/>
</dbReference>
<dbReference type="Pfam" id="PF00672">
    <property type="entry name" value="HAMP"/>
    <property type="match status" value="1"/>
</dbReference>
<accession>A0A2C8F8D3</accession>
<sequence>MRLADIPIGVKIVSGFALIIIIFLAAGFFVDLSLRKMSGSSSVVEAALDMGMSVRKDMQYVTELSEAEDKDQLDQGWAKHARSVKEFDMLADAIMNGFSDDKKTIVATEDPAIRKDIPEINKFYGTDFEALVRRVHELKLESFESEKNRESAMQTMEEAFRTVINLTEEFNEATNQRMDTRLNNGEDAFDILSVEVSWIDMVNNIRFNINRARIALEEFVQAESMDTADAVEERYLATVKEFDEIITTLDKGGMFQSEVVQPLNVPELRELMTRLDDTHDEIFQTGASGVMKAHRNYIDVMNRVEVNDNETKEGGRELGDRITTVEMAARENMNTMKEQSRIALYASIGIALVLALVIGVFLSKIITKPLNVAVQASRKLADGDLSSDIDSPGSDETGRMLGAMSEMILRLREVVFNINGVIDNVASGSEQLSGSAESLSQGATEQAASIEELSASIVQVTSSIARNADSSQETANIANGVAGKASDSGKAVTEAVGAMKEIADRITIIEEIARQTNLLALNAAIEAARAGEHGKGFAVVAAEVRKLAERSGTAAAEISELSTSTVTVADRAVTMLDELVPEMRPLRIPFSRPCLALRTQFDVLTAPQLGLIPGLFLPFLAEMPDFGRTSPFRLAPVEQLFSN</sequence>
<keyword evidence="4" id="KW-1133">Transmembrane helix</keyword>
<evidence type="ECO:0000256" key="2">
    <source>
        <dbReference type="ARBA" id="ARBA00029447"/>
    </source>
</evidence>
<dbReference type="GO" id="GO:0006935">
    <property type="term" value="P:chemotaxis"/>
    <property type="evidence" value="ECO:0007669"/>
    <property type="project" value="UniProtKB-KW"/>
</dbReference>
<dbReference type="GO" id="GO:0004888">
    <property type="term" value="F:transmembrane signaling receptor activity"/>
    <property type="evidence" value="ECO:0007669"/>
    <property type="project" value="InterPro"/>
</dbReference>
<evidence type="ECO:0000256" key="3">
    <source>
        <dbReference type="PROSITE-ProRule" id="PRU00284"/>
    </source>
</evidence>
<keyword evidence="4" id="KW-0472">Membrane</keyword>
<dbReference type="Proteomes" id="UP000219215">
    <property type="component" value="Chromosome DPRO"/>
</dbReference>
<evidence type="ECO:0000313" key="7">
    <source>
        <dbReference type="EMBL" id="SOB58667.1"/>
    </source>
</evidence>
<feature type="transmembrane region" description="Helical" evidence="4">
    <location>
        <begin position="12"/>
        <end position="32"/>
    </location>
</feature>
<proteinExistence type="inferred from homology"/>
<evidence type="ECO:0000259" key="6">
    <source>
        <dbReference type="PROSITE" id="PS50885"/>
    </source>
</evidence>
<feature type="transmembrane region" description="Helical" evidence="4">
    <location>
        <begin position="342"/>
        <end position="362"/>
    </location>
</feature>
<dbReference type="InterPro" id="IPR004090">
    <property type="entry name" value="Chemotax_Me-accpt_rcpt"/>
</dbReference>
<dbReference type="Pfam" id="PF00015">
    <property type="entry name" value="MCPsignal"/>
    <property type="match status" value="1"/>
</dbReference>
<gene>
    <name evidence="7" type="ORF">DPRO_1767</name>
</gene>
<feature type="domain" description="HAMP" evidence="6">
    <location>
        <begin position="364"/>
        <end position="416"/>
    </location>
</feature>
<dbReference type="PROSITE" id="PS50111">
    <property type="entry name" value="CHEMOTAXIS_TRANSDUC_2"/>
    <property type="match status" value="1"/>
</dbReference>
<dbReference type="Gene3D" id="1.10.287.950">
    <property type="entry name" value="Methyl-accepting chemotaxis protein"/>
    <property type="match status" value="1"/>
</dbReference>
<keyword evidence="4" id="KW-0812">Transmembrane</keyword>
<dbReference type="SUPFAM" id="SSF58104">
    <property type="entry name" value="Methyl-accepting chemotaxis protein (MCP) signaling domain"/>
    <property type="match status" value="1"/>
</dbReference>
<dbReference type="InterPro" id="IPR004089">
    <property type="entry name" value="MCPsignal_dom"/>
</dbReference>
<keyword evidence="8" id="KW-1185">Reference proteome</keyword>
<dbReference type="CDD" id="cd06225">
    <property type="entry name" value="HAMP"/>
    <property type="match status" value="1"/>
</dbReference>
<evidence type="ECO:0000256" key="1">
    <source>
        <dbReference type="ARBA" id="ARBA00022500"/>
    </source>
</evidence>
<dbReference type="RefSeq" id="WP_269459710.1">
    <property type="nucleotide sequence ID" value="NZ_LT907975.1"/>
</dbReference>
<evidence type="ECO:0000313" key="8">
    <source>
        <dbReference type="Proteomes" id="UP000219215"/>
    </source>
</evidence>
<dbReference type="GO" id="GO:0005886">
    <property type="term" value="C:plasma membrane"/>
    <property type="evidence" value="ECO:0007669"/>
    <property type="project" value="TreeGrafter"/>
</dbReference>
<dbReference type="InterPro" id="IPR051310">
    <property type="entry name" value="MCP_chemotaxis"/>
</dbReference>
<dbReference type="SMART" id="SM00283">
    <property type="entry name" value="MA"/>
    <property type="match status" value="1"/>
</dbReference>
<keyword evidence="1" id="KW-0145">Chemotaxis</keyword>
<evidence type="ECO:0000259" key="5">
    <source>
        <dbReference type="PROSITE" id="PS50111"/>
    </source>
</evidence>
<reference evidence="8" key="1">
    <citation type="submission" date="2017-09" db="EMBL/GenBank/DDBJ databases">
        <authorList>
            <person name="Regsiter A."/>
            <person name="William W."/>
        </authorList>
    </citation>
    <scope>NUCLEOTIDE SEQUENCE [LARGE SCALE GENOMIC DNA]</scope>
    <source>
        <strain evidence="8">500-1</strain>
    </source>
</reference>
<dbReference type="PROSITE" id="PS50885">
    <property type="entry name" value="HAMP"/>
    <property type="match status" value="1"/>
</dbReference>
<comment type="similarity">
    <text evidence="2">Belongs to the methyl-accepting chemotaxis (MCP) protein family.</text>
</comment>
<dbReference type="InterPro" id="IPR003660">
    <property type="entry name" value="HAMP_dom"/>
</dbReference>